<reference evidence="1" key="2">
    <citation type="submission" date="2023-02" db="EMBL/GenBank/DDBJ databases">
        <authorList>
            <person name="Sun Q."/>
            <person name="Mori K."/>
        </authorList>
    </citation>
    <scope>NUCLEOTIDE SEQUENCE</scope>
    <source>
        <strain evidence="1">NBRC 110608</strain>
    </source>
</reference>
<name>A0ABN6YVG7_9MICO</name>
<proteinExistence type="predicted"/>
<sequence length="326" mass="35913">MNRPEEGCVECGCAGSWFRRSGHSDFTILAPWDVPAAKGYVYSRMLRATEESNGVESWKGRSQDPGDRIFFELEILAGQAKRGRTTLRVVPPSLDIPIRQHNVTVRTPQRDPYPFEVVDEVERGLRVLAMYESAVGAYCEWRGWSAPGPLPRTEAEQAWVAEHGEPETPEWVGRLQVPKPRPVKLDPVLSVLRECADGTGVTWTTAWSVVATVQRLPKAKAKPVMAGWNALVSNLGTQAHWDAAVSVPGWDWLSGDVFLDLRAHTALLAPEVAESGGVEAFRRHVASIGDQEEVGIAGGLADLLNEVADEREIDTSGFPDPWSIRD</sequence>
<gene>
    <name evidence="1" type="ORF">GCM10025872_32990</name>
</gene>
<organism evidence="1">
    <name type="scientific">Barrientosiimonas endolithica</name>
    <dbReference type="NCBI Taxonomy" id="1535208"/>
    <lineage>
        <taxon>Bacteria</taxon>
        <taxon>Bacillati</taxon>
        <taxon>Actinomycetota</taxon>
        <taxon>Actinomycetes</taxon>
        <taxon>Micrococcales</taxon>
        <taxon>Dermacoccaceae</taxon>
        <taxon>Barrientosiimonas</taxon>
    </lineage>
</organism>
<protein>
    <submittedName>
        <fullName evidence="1">Uncharacterized protein</fullName>
    </submittedName>
</protein>
<evidence type="ECO:0000313" key="1">
    <source>
        <dbReference type="EMBL" id="BDZ59642.1"/>
    </source>
</evidence>
<accession>A0ABN6YVG7</accession>
<dbReference type="EMBL" id="AP027735">
    <property type="protein sequence ID" value="BDZ59642.1"/>
    <property type="molecule type" value="Genomic_DNA"/>
</dbReference>
<reference evidence="1" key="1">
    <citation type="journal article" date="2014" name="Int. J. Syst. Evol. Microbiol.">
        <title>Complete genome of a new Firmicutes species belonging to the dominant human colonic microbiota ('Ruminococcus bicirculans') reveals two chromosomes and a selective capacity to utilize plant glucans.</title>
        <authorList>
            <consortium name="NISC Comparative Sequencing Program"/>
            <person name="Wegmann U."/>
            <person name="Louis P."/>
            <person name="Goesmann A."/>
            <person name="Henrissat B."/>
            <person name="Duncan S.H."/>
            <person name="Flint H.J."/>
        </authorList>
    </citation>
    <scope>NUCLEOTIDE SEQUENCE</scope>
    <source>
        <strain evidence="1">NBRC 110608</strain>
    </source>
</reference>